<evidence type="ECO:0000256" key="7">
    <source>
        <dbReference type="ARBA" id="ARBA00023134"/>
    </source>
</evidence>
<feature type="domain" description="CobW/HypB/UreG nucleotide-binding" evidence="8">
    <location>
        <begin position="35"/>
        <end position="194"/>
    </location>
</feature>
<evidence type="ECO:0000256" key="5">
    <source>
        <dbReference type="ARBA" id="ARBA00022801"/>
    </source>
</evidence>
<dbReference type="InterPro" id="IPR027417">
    <property type="entry name" value="P-loop_NTPase"/>
</dbReference>
<keyword evidence="6" id="KW-0862">Zinc</keyword>
<dbReference type="NCBIfam" id="TIGR00073">
    <property type="entry name" value="hypB"/>
    <property type="match status" value="1"/>
</dbReference>
<evidence type="ECO:0000256" key="3">
    <source>
        <dbReference type="ARBA" id="ARBA00022723"/>
    </source>
</evidence>
<reference evidence="9 10" key="1">
    <citation type="submission" date="2019-10" db="EMBL/GenBank/DDBJ databases">
        <title>Extracellular Electron Transfer in a Candidatus Methanoperedens spp. Enrichment Culture.</title>
        <authorList>
            <person name="Berger S."/>
            <person name="Rangel Shaw D."/>
            <person name="Berben T."/>
            <person name="In 'T Zandt M."/>
            <person name="Frank J."/>
            <person name="Reimann J."/>
            <person name="Jetten M.S.M."/>
            <person name="Welte C.U."/>
        </authorList>
    </citation>
    <scope>NUCLEOTIDE SEQUENCE [LARGE SCALE GENOMIC DNA]</scope>
    <source>
        <strain evidence="9">SB12</strain>
    </source>
</reference>
<comment type="caution">
    <text evidence="9">The sequence shown here is derived from an EMBL/GenBank/DDBJ whole genome shotgun (WGS) entry which is preliminary data.</text>
</comment>
<evidence type="ECO:0000259" key="8">
    <source>
        <dbReference type="Pfam" id="PF02492"/>
    </source>
</evidence>
<evidence type="ECO:0000313" key="9">
    <source>
        <dbReference type="EMBL" id="KAB2931040.1"/>
    </source>
</evidence>
<proteinExistence type="inferred from homology"/>
<dbReference type="GO" id="GO:0003924">
    <property type="term" value="F:GTPase activity"/>
    <property type="evidence" value="ECO:0007669"/>
    <property type="project" value="InterPro"/>
</dbReference>
<dbReference type="Pfam" id="PF02492">
    <property type="entry name" value="cobW"/>
    <property type="match status" value="1"/>
</dbReference>
<dbReference type="Proteomes" id="UP000460298">
    <property type="component" value="Unassembled WGS sequence"/>
</dbReference>
<keyword evidence="7" id="KW-0342">GTP-binding</keyword>
<sequence length="231" mass="25469">MEIRVVRSVKEKNKELAHDVREHLRRRRGVMFNFMSSPGSGKTTFLEKLIPLLQQRGHRPAIIEGDVTTAIDAERLNHLGIPISLINTEKFGGSCHLGPNVVLGALETLSSDEFDVVLIENVGNLICPASYDTGSNENFVLLSVTEGEDKPLKYPVVFKRTSASLITKIDLVEPLGFDVEALRRNILTVNPDHRLFELSSRSGVGLVDFADYLSERAGLYADAIAGKQIDG</sequence>
<evidence type="ECO:0000256" key="1">
    <source>
        <dbReference type="ARBA" id="ARBA00006211"/>
    </source>
</evidence>
<evidence type="ECO:0000256" key="6">
    <source>
        <dbReference type="ARBA" id="ARBA00022833"/>
    </source>
</evidence>
<name>A0A833GZY1_9LEPT</name>
<keyword evidence="2" id="KW-0533">Nickel</keyword>
<dbReference type="GO" id="GO:0051604">
    <property type="term" value="P:protein maturation"/>
    <property type="evidence" value="ECO:0007669"/>
    <property type="project" value="InterPro"/>
</dbReference>
<gene>
    <name evidence="9" type="primary">hypB</name>
    <name evidence="9" type="ORF">F9K24_15210</name>
</gene>
<keyword evidence="5" id="KW-0378">Hydrolase</keyword>
<dbReference type="PANTHER" id="PTHR30134:SF2">
    <property type="entry name" value="HYDROGENASE MATURATION FACTOR HYPB"/>
    <property type="match status" value="1"/>
</dbReference>
<dbReference type="Gene3D" id="3.40.50.300">
    <property type="entry name" value="P-loop containing nucleotide triphosphate hydrolases"/>
    <property type="match status" value="1"/>
</dbReference>
<evidence type="ECO:0000256" key="2">
    <source>
        <dbReference type="ARBA" id="ARBA00022596"/>
    </source>
</evidence>
<evidence type="ECO:0000313" key="10">
    <source>
        <dbReference type="Proteomes" id="UP000460298"/>
    </source>
</evidence>
<organism evidence="9 10">
    <name type="scientific">Leptonema illini</name>
    <dbReference type="NCBI Taxonomy" id="183"/>
    <lineage>
        <taxon>Bacteria</taxon>
        <taxon>Pseudomonadati</taxon>
        <taxon>Spirochaetota</taxon>
        <taxon>Spirochaetia</taxon>
        <taxon>Leptospirales</taxon>
        <taxon>Leptospiraceae</taxon>
        <taxon>Leptonema</taxon>
    </lineage>
</organism>
<dbReference type="PIRSF" id="PIRSF005624">
    <property type="entry name" value="Ni-bind_GTPase"/>
    <property type="match status" value="1"/>
</dbReference>
<dbReference type="EMBL" id="WBUI01000016">
    <property type="protein sequence ID" value="KAB2931040.1"/>
    <property type="molecule type" value="Genomic_DNA"/>
</dbReference>
<keyword evidence="4" id="KW-0547">Nucleotide-binding</keyword>
<dbReference type="InterPro" id="IPR004392">
    <property type="entry name" value="Hyd_mat_HypB"/>
</dbReference>
<dbReference type="SUPFAM" id="SSF52540">
    <property type="entry name" value="P-loop containing nucleoside triphosphate hydrolases"/>
    <property type="match status" value="1"/>
</dbReference>
<dbReference type="GO" id="GO:0005525">
    <property type="term" value="F:GTP binding"/>
    <property type="evidence" value="ECO:0007669"/>
    <property type="project" value="UniProtKB-KW"/>
</dbReference>
<dbReference type="PANTHER" id="PTHR30134">
    <property type="entry name" value="HYDROGENASE PROTEIN ASSEMBLY PROTEIN, NICKEL CHAPERONE"/>
    <property type="match status" value="1"/>
</dbReference>
<keyword evidence="3" id="KW-0479">Metal-binding</keyword>
<accession>A0A833GZY1</accession>
<comment type="similarity">
    <text evidence="1">Belongs to the SIMIBI class G3E GTPase family. HypB/HupM subfamily.</text>
</comment>
<dbReference type="GO" id="GO:0008270">
    <property type="term" value="F:zinc ion binding"/>
    <property type="evidence" value="ECO:0007669"/>
    <property type="project" value="TreeGrafter"/>
</dbReference>
<evidence type="ECO:0000256" key="4">
    <source>
        <dbReference type="ARBA" id="ARBA00022741"/>
    </source>
</evidence>
<protein>
    <submittedName>
        <fullName evidence="9">Hydrogenase nickel incorporation protein HypB</fullName>
    </submittedName>
</protein>
<dbReference type="GO" id="GO:0016151">
    <property type="term" value="F:nickel cation binding"/>
    <property type="evidence" value="ECO:0007669"/>
    <property type="project" value="InterPro"/>
</dbReference>
<dbReference type="InterPro" id="IPR003495">
    <property type="entry name" value="CobW/HypB/UreG_nucleotide-bd"/>
</dbReference>
<dbReference type="AlphaFoldDB" id="A0A833GZY1"/>